<protein>
    <submittedName>
        <fullName evidence="1">Uncharacterized protein</fullName>
    </submittedName>
</protein>
<name>A0A383ES28_9ZZZZ</name>
<feature type="non-terminal residue" evidence="1">
    <location>
        <position position="25"/>
    </location>
</feature>
<dbReference type="AlphaFoldDB" id="A0A383ES28"/>
<accession>A0A383ES28</accession>
<reference evidence="1" key="1">
    <citation type="submission" date="2018-05" db="EMBL/GenBank/DDBJ databases">
        <authorList>
            <person name="Lanie J.A."/>
            <person name="Ng W.-L."/>
            <person name="Kazmierczak K.M."/>
            <person name="Andrzejewski T.M."/>
            <person name="Davidsen T.M."/>
            <person name="Wayne K.J."/>
            <person name="Tettelin H."/>
            <person name="Glass J.I."/>
            <person name="Rusch D."/>
            <person name="Podicherti R."/>
            <person name="Tsui H.-C.T."/>
            <person name="Winkler M.E."/>
        </authorList>
    </citation>
    <scope>NUCLEOTIDE SEQUENCE</scope>
</reference>
<proteinExistence type="predicted"/>
<organism evidence="1">
    <name type="scientific">marine metagenome</name>
    <dbReference type="NCBI Taxonomy" id="408172"/>
    <lineage>
        <taxon>unclassified sequences</taxon>
        <taxon>metagenomes</taxon>
        <taxon>ecological metagenomes</taxon>
    </lineage>
</organism>
<evidence type="ECO:0000313" key="1">
    <source>
        <dbReference type="EMBL" id="SVE58868.1"/>
    </source>
</evidence>
<dbReference type="EMBL" id="UINC01227819">
    <property type="protein sequence ID" value="SVE58868.1"/>
    <property type="molecule type" value="Genomic_DNA"/>
</dbReference>
<gene>
    <name evidence="1" type="ORF">METZ01_LOCUS511722</name>
</gene>
<sequence>MKTVSLARNAMATRFEMVLHGEDEL</sequence>